<evidence type="ECO:0000313" key="2">
    <source>
        <dbReference type="Proteomes" id="UP000254088"/>
    </source>
</evidence>
<dbReference type="EMBL" id="UGEX01000003">
    <property type="protein sequence ID" value="STM58376.1"/>
    <property type="molecule type" value="Genomic_DNA"/>
</dbReference>
<reference evidence="1 2" key="1">
    <citation type="submission" date="2018-06" db="EMBL/GenBank/DDBJ databases">
        <authorList>
            <consortium name="Pathogen Informatics"/>
            <person name="Doyle S."/>
        </authorList>
    </citation>
    <scope>NUCLEOTIDE SEQUENCE [LARGE SCALE GENOMIC DNA]</scope>
    <source>
        <strain evidence="1 2">NCTC10429</strain>
    </source>
</reference>
<sequence>MESRDPQLAAISAKAIKEARYHLRFSRGWLERLGNGTDVSGQKMQQAINKLWRFTAELFDADEIDIALSEEGIAVDPRTLRAAWEAEVFAGINEATLNVPQEQAYRTGGKKGLHTEHLGPMLAEMQYLQRVLPGQQW</sequence>
<dbReference type="NCBIfam" id="TIGR02158">
    <property type="entry name" value="PA_CoA_Oxy3"/>
    <property type="match status" value="1"/>
</dbReference>
<name>A0A377E477_ECOLX</name>
<organism evidence="1 2">
    <name type="scientific">Escherichia coli</name>
    <dbReference type="NCBI Taxonomy" id="562"/>
    <lineage>
        <taxon>Bacteria</taxon>
        <taxon>Pseudomonadati</taxon>
        <taxon>Pseudomonadota</taxon>
        <taxon>Gammaproteobacteria</taxon>
        <taxon>Enterobacterales</taxon>
        <taxon>Enterobacteriaceae</taxon>
        <taxon>Escherichia</taxon>
    </lineage>
</organism>
<dbReference type="InterPro" id="IPR011882">
    <property type="entry name" value="PaaC"/>
</dbReference>
<accession>A0A377E477</accession>
<proteinExistence type="predicted"/>
<dbReference type="InterPro" id="IPR007814">
    <property type="entry name" value="PaaA_PaaC"/>
</dbReference>
<dbReference type="PANTHER" id="PTHR30458">
    <property type="entry name" value="PHENYLACETIC ACID DEGRADATION PROTEIN PAA"/>
    <property type="match status" value="1"/>
</dbReference>
<dbReference type="Proteomes" id="UP000254088">
    <property type="component" value="Unassembled WGS sequence"/>
</dbReference>
<evidence type="ECO:0000313" key="1">
    <source>
        <dbReference type="EMBL" id="STM58376.1"/>
    </source>
</evidence>
<dbReference type="SUPFAM" id="SSF47240">
    <property type="entry name" value="Ferritin-like"/>
    <property type="match status" value="1"/>
</dbReference>
<dbReference type="GO" id="GO:0005829">
    <property type="term" value="C:cytosol"/>
    <property type="evidence" value="ECO:0007669"/>
    <property type="project" value="TreeGrafter"/>
</dbReference>
<protein>
    <submittedName>
        <fullName evidence="1">Multicomponent oxygenase/reductase subunit for phenylacetic acid degradation</fullName>
    </submittedName>
</protein>
<dbReference type="InterPro" id="IPR052703">
    <property type="entry name" value="Aromatic_CoA_ox/epox"/>
</dbReference>
<dbReference type="AlphaFoldDB" id="A0A377E477"/>
<dbReference type="InterPro" id="IPR012347">
    <property type="entry name" value="Ferritin-like"/>
</dbReference>
<dbReference type="Pfam" id="PF05138">
    <property type="entry name" value="PaaA_PaaC"/>
    <property type="match status" value="1"/>
</dbReference>
<dbReference type="InterPro" id="IPR009078">
    <property type="entry name" value="Ferritin-like_SF"/>
</dbReference>
<dbReference type="Gene3D" id="1.20.1260.10">
    <property type="match status" value="1"/>
</dbReference>
<dbReference type="PANTHER" id="PTHR30458:SF0">
    <property type="entry name" value="1,2-PHENYLACETYL-COA EPOXIDASE, SUBUNIT C"/>
    <property type="match status" value="1"/>
</dbReference>
<dbReference type="GO" id="GO:0010124">
    <property type="term" value="P:phenylacetate catabolic process"/>
    <property type="evidence" value="ECO:0007669"/>
    <property type="project" value="InterPro"/>
</dbReference>
<gene>
    <name evidence="1" type="primary">paaC_1</name>
    <name evidence="1" type="ORF">NCTC10429_04985</name>
</gene>